<proteinExistence type="predicted"/>
<dbReference type="Pfam" id="PF01761">
    <property type="entry name" value="DHQ_synthase"/>
    <property type="match status" value="1"/>
</dbReference>
<dbReference type="GO" id="GO:0003856">
    <property type="term" value="F:3-dehydroquinate synthase activity"/>
    <property type="evidence" value="ECO:0007669"/>
    <property type="project" value="TreeGrafter"/>
</dbReference>
<dbReference type="AlphaFoldDB" id="A0A2R6RQ83"/>
<evidence type="ECO:0000313" key="6">
    <source>
        <dbReference type="EMBL" id="PSS32167.1"/>
    </source>
</evidence>
<feature type="non-terminal residue" evidence="6">
    <location>
        <position position="1"/>
    </location>
</feature>
<dbReference type="PANTHER" id="PTHR43622">
    <property type="entry name" value="3-DEHYDROQUINATE SYNTHASE"/>
    <property type="match status" value="1"/>
</dbReference>
<evidence type="ECO:0000259" key="5">
    <source>
        <dbReference type="Pfam" id="PF01761"/>
    </source>
</evidence>
<evidence type="ECO:0000313" key="7">
    <source>
        <dbReference type="Proteomes" id="UP000186601"/>
    </source>
</evidence>
<protein>
    <recommendedName>
        <fullName evidence="5">3-dehydroquinate synthase N-terminal domain-containing protein</fullName>
    </recommendedName>
</protein>
<organism evidence="6 7">
    <name type="scientific">Hermanssonia centrifuga</name>
    <dbReference type="NCBI Taxonomy" id="98765"/>
    <lineage>
        <taxon>Eukaryota</taxon>
        <taxon>Fungi</taxon>
        <taxon>Dikarya</taxon>
        <taxon>Basidiomycota</taxon>
        <taxon>Agaricomycotina</taxon>
        <taxon>Agaricomycetes</taxon>
        <taxon>Polyporales</taxon>
        <taxon>Meruliaceae</taxon>
        <taxon>Hermanssonia</taxon>
    </lineage>
</organism>
<evidence type="ECO:0000256" key="4">
    <source>
        <dbReference type="ARBA" id="ARBA00023239"/>
    </source>
</evidence>
<keyword evidence="4" id="KW-0456">Lyase</keyword>
<dbReference type="EMBL" id="MLYV02000191">
    <property type="protein sequence ID" value="PSS32167.1"/>
    <property type="molecule type" value="Genomic_DNA"/>
</dbReference>
<dbReference type="InterPro" id="IPR050071">
    <property type="entry name" value="Dehydroquinate_synthase"/>
</dbReference>
<dbReference type="Gene3D" id="3.40.50.1970">
    <property type="match status" value="1"/>
</dbReference>
<gene>
    <name evidence="6" type="ORF">PHLCEN_2v2064</name>
</gene>
<dbReference type="CDD" id="cd08199">
    <property type="entry name" value="EEVS"/>
    <property type="match status" value="1"/>
</dbReference>
<dbReference type="InterPro" id="IPR030960">
    <property type="entry name" value="DHQS/DOIS_N"/>
</dbReference>
<dbReference type="OrthoDB" id="197068at2759"/>
<reference evidence="6 7" key="1">
    <citation type="submission" date="2018-02" db="EMBL/GenBank/DDBJ databases">
        <title>Genome sequence of the basidiomycete white-rot fungus Phlebia centrifuga.</title>
        <authorList>
            <person name="Granchi Z."/>
            <person name="Peng M."/>
            <person name="de Vries R.P."/>
            <person name="Hilden K."/>
            <person name="Makela M.R."/>
            <person name="Grigoriev I."/>
            <person name="Riley R."/>
        </authorList>
    </citation>
    <scope>NUCLEOTIDE SEQUENCE [LARGE SCALE GENOMIC DNA]</scope>
    <source>
        <strain evidence="6 7">FBCC195</strain>
    </source>
</reference>
<dbReference type="GO" id="GO:0046872">
    <property type="term" value="F:metal ion binding"/>
    <property type="evidence" value="ECO:0007669"/>
    <property type="project" value="UniProtKB-KW"/>
</dbReference>
<evidence type="ECO:0000256" key="2">
    <source>
        <dbReference type="ARBA" id="ARBA00022741"/>
    </source>
</evidence>
<dbReference type="PANTHER" id="PTHR43622:SF3">
    <property type="entry name" value="2-EPI-5-EPI-VALIOLONE SYNTHASE"/>
    <property type="match status" value="1"/>
</dbReference>
<dbReference type="GO" id="GO:0000166">
    <property type="term" value="F:nucleotide binding"/>
    <property type="evidence" value="ECO:0007669"/>
    <property type="project" value="UniProtKB-KW"/>
</dbReference>
<dbReference type="Proteomes" id="UP000186601">
    <property type="component" value="Unassembled WGS sequence"/>
</dbReference>
<evidence type="ECO:0000256" key="3">
    <source>
        <dbReference type="ARBA" id="ARBA00023027"/>
    </source>
</evidence>
<evidence type="ECO:0000256" key="1">
    <source>
        <dbReference type="ARBA" id="ARBA00022723"/>
    </source>
</evidence>
<dbReference type="SUPFAM" id="SSF56796">
    <property type="entry name" value="Dehydroquinate synthase-like"/>
    <property type="match status" value="1"/>
</dbReference>
<dbReference type="GO" id="GO:0017000">
    <property type="term" value="P:antibiotic biosynthetic process"/>
    <property type="evidence" value="ECO:0007669"/>
    <property type="project" value="InterPro"/>
</dbReference>
<dbReference type="Gene3D" id="1.20.1090.10">
    <property type="entry name" value="Dehydroquinate synthase-like - alpha domain"/>
    <property type="match status" value="2"/>
</dbReference>
<keyword evidence="1" id="KW-0479">Metal-binding</keyword>
<accession>A0A2R6RQ83</accession>
<keyword evidence="7" id="KW-1185">Reference proteome</keyword>
<feature type="domain" description="3-dehydroquinate synthase N-terminal" evidence="5">
    <location>
        <begin position="162"/>
        <end position="234"/>
    </location>
</feature>
<dbReference type="STRING" id="98765.A0A2R6RQ83"/>
<comment type="caution">
    <text evidence="6">The sequence shown here is derived from an EMBL/GenBank/DDBJ whole genome shotgun (WGS) entry which is preliminary data.</text>
</comment>
<keyword evidence="2" id="KW-0547">Nucleotide-binding</keyword>
<keyword evidence="3" id="KW-0520">NAD</keyword>
<dbReference type="InterPro" id="IPR035872">
    <property type="entry name" value="EEVS-like"/>
</dbReference>
<name>A0A2R6RQ83_9APHY</name>
<sequence length="472" mass="52403">RPVLCLPPAQYTNHCPLPPVRPSMSDLKATVTTTSNGFSVSGQEQINYGFEFVDNIFDTKHGQIAKIYKPWGRVLLVTDTTVNDHYSKQWNAYFKHHDIPLTTFIMAGGEKNKTMTTMLSIVDAMNTFGIVRKEPVLVVGGGYVKLVYHPYIFSLKLPWRLCTDVTGYACASYRRTTNFIRVPTTLIGLIDASVSIKVGINHGNLKNRLGAYHAPLITFLDFNMLRTLPEGQVRNGFAELMKISSCADKRIWDLLVENGEALIKTRFGRADGAPPELKTIADEICWRGIKVMLDINIDMSYFATFAWHRGFLNESQRDEYHRLSHRVGLSMDHELFTEEMIVAGTEAILKTRDNKQRFAVPSPYGKCAFINDASYEELFTVLKLHKALIKEKYQSGDGKEAYVDYSDLGMDPEILRLQAVTANGSSVTNGNGVNIAQIALSAAIKSTFIANGAVSGVTGLNGVNKIVEGAVA</sequence>